<evidence type="ECO:0000256" key="1">
    <source>
        <dbReference type="ARBA" id="ARBA00001946"/>
    </source>
</evidence>
<comment type="cofactor">
    <cofactor evidence="2">
        <name>Zn(2+)</name>
        <dbReference type="ChEBI" id="CHEBI:29105"/>
    </cofactor>
</comment>
<dbReference type="PROSITE" id="PS51192">
    <property type="entry name" value="HELICASE_ATP_BIND_1"/>
    <property type="match status" value="1"/>
</dbReference>
<feature type="domain" description="Helicase ATP-binding" evidence="18">
    <location>
        <begin position="33"/>
        <end position="202"/>
    </location>
</feature>
<evidence type="ECO:0000313" key="21">
    <source>
        <dbReference type="Proteomes" id="UP000014204"/>
    </source>
</evidence>
<protein>
    <recommendedName>
        <fullName evidence="15">ATP-dependent DNA helicase RecQ</fullName>
        <ecNumber evidence="14">5.6.2.4</ecNumber>
    </recommendedName>
    <alternativeName>
        <fullName evidence="16">DNA 3'-5' helicase RecQ</fullName>
    </alternativeName>
</protein>
<dbReference type="SUPFAM" id="SSF46785">
    <property type="entry name" value="Winged helix' DNA-binding domain"/>
    <property type="match status" value="1"/>
</dbReference>
<dbReference type="InterPro" id="IPR014001">
    <property type="entry name" value="Helicase_ATP-bd"/>
</dbReference>
<dbReference type="InterPro" id="IPR036388">
    <property type="entry name" value="WH-like_DNA-bd_sf"/>
</dbReference>
<evidence type="ECO:0000256" key="3">
    <source>
        <dbReference type="ARBA" id="ARBA00005446"/>
    </source>
</evidence>
<dbReference type="PANTHER" id="PTHR13710:SF105">
    <property type="entry name" value="ATP-DEPENDENT DNA HELICASE Q1"/>
    <property type="match status" value="1"/>
</dbReference>
<keyword evidence="11" id="KW-0234">DNA repair</keyword>
<dbReference type="Gene3D" id="1.10.10.10">
    <property type="entry name" value="Winged helix-like DNA-binding domain superfamily/Winged helix DNA-binding domain"/>
    <property type="match status" value="1"/>
</dbReference>
<accession>R9LD94</accession>
<dbReference type="GO" id="GO:0006310">
    <property type="term" value="P:DNA recombination"/>
    <property type="evidence" value="ECO:0007669"/>
    <property type="project" value="InterPro"/>
</dbReference>
<dbReference type="GeneID" id="82189697"/>
<dbReference type="EMBL" id="ASSY01000001">
    <property type="protein sequence ID" value="EOS53712.1"/>
    <property type="molecule type" value="Genomic_DNA"/>
</dbReference>
<evidence type="ECO:0000259" key="18">
    <source>
        <dbReference type="PROSITE" id="PS51192"/>
    </source>
</evidence>
<dbReference type="InterPro" id="IPR004589">
    <property type="entry name" value="DNA_helicase_ATP-dep_RecQ"/>
</dbReference>
<dbReference type="InterPro" id="IPR036390">
    <property type="entry name" value="WH_DNA-bd_sf"/>
</dbReference>
<evidence type="ECO:0000256" key="2">
    <source>
        <dbReference type="ARBA" id="ARBA00001947"/>
    </source>
</evidence>
<evidence type="ECO:0000256" key="12">
    <source>
        <dbReference type="ARBA" id="ARBA00023235"/>
    </source>
</evidence>
<dbReference type="GO" id="GO:0005737">
    <property type="term" value="C:cytoplasm"/>
    <property type="evidence" value="ECO:0007669"/>
    <property type="project" value="TreeGrafter"/>
</dbReference>
<keyword evidence="9" id="KW-0067">ATP-binding</keyword>
<dbReference type="HOGENOM" id="CLU_001103_14_3_11"/>
<evidence type="ECO:0000256" key="6">
    <source>
        <dbReference type="ARBA" id="ARBA00022763"/>
    </source>
</evidence>
<evidence type="ECO:0000313" key="20">
    <source>
        <dbReference type="EMBL" id="EOS53712.1"/>
    </source>
</evidence>
<dbReference type="SMART" id="SM00490">
    <property type="entry name" value="HELICc"/>
    <property type="match status" value="1"/>
</dbReference>
<evidence type="ECO:0000256" key="13">
    <source>
        <dbReference type="ARBA" id="ARBA00034617"/>
    </source>
</evidence>
<dbReference type="InterPro" id="IPR011545">
    <property type="entry name" value="DEAD/DEAH_box_helicase_dom"/>
</dbReference>
<evidence type="ECO:0000256" key="5">
    <source>
        <dbReference type="ARBA" id="ARBA00022741"/>
    </source>
</evidence>
<dbReference type="GO" id="GO:0046872">
    <property type="term" value="F:metal ion binding"/>
    <property type="evidence" value="ECO:0007669"/>
    <property type="project" value="UniProtKB-KW"/>
</dbReference>
<evidence type="ECO:0000256" key="16">
    <source>
        <dbReference type="ARBA" id="ARBA00044550"/>
    </source>
</evidence>
<evidence type="ECO:0000256" key="7">
    <source>
        <dbReference type="ARBA" id="ARBA00022801"/>
    </source>
</evidence>
<dbReference type="GO" id="GO:0016787">
    <property type="term" value="F:hydrolase activity"/>
    <property type="evidence" value="ECO:0007669"/>
    <property type="project" value="UniProtKB-KW"/>
</dbReference>
<dbReference type="SUPFAM" id="SSF52540">
    <property type="entry name" value="P-loop containing nucleoside triphosphate hydrolases"/>
    <property type="match status" value="1"/>
</dbReference>
<dbReference type="Pfam" id="PF00270">
    <property type="entry name" value="DEAD"/>
    <property type="match status" value="1"/>
</dbReference>
<dbReference type="GO" id="GO:0006260">
    <property type="term" value="P:DNA replication"/>
    <property type="evidence" value="ECO:0007669"/>
    <property type="project" value="InterPro"/>
</dbReference>
<dbReference type="SMART" id="SM00487">
    <property type="entry name" value="DEXDc"/>
    <property type="match status" value="1"/>
</dbReference>
<dbReference type="Proteomes" id="UP000014204">
    <property type="component" value="Unassembled WGS sequence"/>
</dbReference>
<dbReference type="InterPro" id="IPR044876">
    <property type="entry name" value="HRDC_dom_sf"/>
</dbReference>
<dbReference type="InterPro" id="IPR032284">
    <property type="entry name" value="RecQ_Zn-bd"/>
</dbReference>
<keyword evidence="5" id="KW-0547">Nucleotide-binding</keyword>
<dbReference type="GO" id="GO:0003677">
    <property type="term" value="F:DNA binding"/>
    <property type="evidence" value="ECO:0007669"/>
    <property type="project" value="UniProtKB-KW"/>
</dbReference>
<dbReference type="Pfam" id="PF16124">
    <property type="entry name" value="RecQ_Zn_bind"/>
    <property type="match status" value="1"/>
</dbReference>
<dbReference type="NCBIfam" id="TIGR00614">
    <property type="entry name" value="recQ_fam"/>
    <property type="match status" value="1"/>
</dbReference>
<dbReference type="GO" id="GO:0043590">
    <property type="term" value="C:bacterial nucleoid"/>
    <property type="evidence" value="ECO:0007669"/>
    <property type="project" value="TreeGrafter"/>
</dbReference>
<keyword evidence="21" id="KW-1185">Reference proteome</keyword>
<evidence type="ECO:0000256" key="15">
    <source>
        <dbReference type="ARBA" id="ARBA00044535"/>
    </source>
</evidence>
<keyword evidence="10" id="KW-0238">DNA-binding</keyword>
<dbReference type="InterPro" id="IPR027417">
    <property type="entry name" value="P-loop_NTPase"/>
</dbReference>
<dbReference type="Gene3D" id="3.40.50.300">
    <property type="entry name" value="P-loop containing nucleotide triphosphate hydrolases"/>
    <property type="match status" value="2"/>
</dbReference>
<dbReference type="SMART" id="SM00341">
    <property type="entry name" value="HRDC"/>
    <property type="match status" value="1"/>
</dbReference>
<keyword evidence="4" id="KW-0479">Metal-binding</keyword>
<dbReference type="eggNOG" id="COG0514">
    <property type="taxonomic scope" value="Bacteria"/>
</dbReference>
<evidence type="ECO:0000259" key="19">
    <source>
        <dbReference type="PROSITE" id="PS51194"/>
    </source>
</evidence>
<keyword evidence="7" id="KW-0378">Hydrolase</keyword>
<dbReference type="AlphaFoldDB" id="R9LD94"/>
<comment type="similarity">
    <text evidence="3">Belongs to the helicase family. RecQ subfamily.</text>
</comment>
<comment type="caution">
    <text evidence="20">The sequence shown here is derived from an EMBL/GenBank/DDBJ whole genome shotgun (WGS) entry which is preliminary data.</text>
</comment>
<feature type="domain" description="Helicase C-terminal" evidence="19">
    <location>
        <begin position="228"/>
        <end position="372"/>
    </location>
</feature>
<evidence type="ECO:0000256" key="14">
    <source>
        <dbReference type="ARBA" id="ARBA00034808"/>
    </source>
</evidence>
<dbReference type="InterPro" id="IPR001650">
    <property type="entry name" value="Helicase_C-like"/>
</dbReference>
<dbReference type="FunFam" id="3.40.50.300:FF:001389">
    <property type="entry name" value="ATP-dependent DNA helicase RecQ"/>
    <property type="match status" value="1"/>
</dbReference>
<organism evidence="20 21">
    <name type="scientific">Adlercreutzia caecimuris B7</name>
    <dbReference type="NCBI Taxonomy" id="1235794"/>
    <lineage>
        <taxon>Bacteria</taxon>
        <taxon>Bacillati</taxon>
        <taxon>Actinomycetota</taxon>
        <taxon>Coriobacteriia</taxon>
        <taxon>Eggerthellales</taxon>
        <taxon>Eggerthellaceae</taxon>
        <taxon>Adlercreutzia</taxon>
    </lineage>
</organism>
<dbReference type="SUPFAM" id="SSF47819">
    <property type="entry name" value="HRDC-like"/>
    <property type="match status" value="1"/>
</dbReference>
<dbReference type="GO" id="GO:0009378">
    <property type="term" value="F:four-way junction helicase activity"/>
    <property type="evidence" value="ECO:0007669"/>
    <property type="project" value="TreeGrafter"/>
</dbReference>
<dbReference type="EC" id="5.6.2.4" evidence="14"/>
<gene>
    <name evidence="20" type="ORF">C811_00015</name>
</gene>
<dbReference type="PANTHER" id="PTHR13710">
    <property type="entry name" value="DNA HELICASE RECQ FAMILY MEMBER"/>
    <property type="match status" value="1"/>
</dbReference>
<name>R9LD94_9ACTN</name>
<dbReference type="CDD" id="cd17920">
    <property type="entry name" value="DEXHc_RecQ"/>
    <property type="match status" value="1"/>
</dbReference>
<dbReference type="GO" id="GO:0043138">
    <property type="term" value="F:3'-5' DNA helicase activity"/>
    <property type="evidence" value="ECO:0007669"/>
    <property type="project" value="UniProtKB-EC"/>
</dbReference>
<dbReference type="InterPro" id="IPR010997">
    <property type="entry name" value="HRDC-like_sf"/>
</dbReference>
<reference evidence="20 21" key="1">
    <citation type="submission" date="2013-04" db="EMBL/GenBank/DDBJ databases">
        <title>The Genome Sequence of Enterorhabdus caecimuris B7.</title>
        <authorList>
            <consortium name="The Broad Institute Genomics Platform"/>
            <consortium name="The Broad Institute Genome Sequencing Center for Infectious Disease"/>
            <person name="Earl A."/>
            <person name="Xavier R."/>
            <person name="Elson C."/>
            <person name="Duck W."/>
            <person name="Walker B."/>
            <person name="Young S."/>
            <person name="Zeng Q."/>
            <person name="Gargeya S."/>
            <person name="Fitzgerald M."/>
            <person name="Haas B."/>
            <person name="Abouelleil A."/>
            <person name="Allen A.W."/>
            <person name="Alvarado L."/>
            <person name="Arachchi H.M."/>
            <person name="Berlin A.M."/>
            <person name="Chapman S.B."/>
            <person name="Gainer-Dewar J."/>
            <person name="Goldberg J."/>
            <person name="Griggs A."/>
            <person name="Gujja S."/>
            <person name="Hansen M."/>
            <person name="Howarth C."/>
            <person name="Imamovic A."/>
            <person name="Ireland A."/>
            <person name="Larimer J."/>
            <person name="McCowan C."/>
            <person name="Murphy C."/>
            <person name="Pearson M."/>
            <person name="Poon T.W."/>
            <person name="Priest M."/>
            <person name="Roberts A."/>
            <person name="Saif S."/>
            <person name="Shea T."/>
            <person name="Sisk P."/>
            <person name="Sykes S."/>
            <person name="Wortman J."/>
            <person name="Nusbaum C."/>
            <person name="Birren B."/>
        </authorList>
    </citation>
    <scope>NUCLEOTIDE SEQUENCE [LARGE SCALE GENOMIC DNA]</scope>
    <source>
        <strain evidence="20 21">B7</strain>
    </source>
</reference>
<dbReference type="FunFam" id="1.10.150.80:FF:000002">
    <property type="entry name" value="ATP-dependent DNA helicase RecQ"/>
    <property type="match status" value="1"/>
</dbReference>
<keyword evidence="8 20" id="KW-0347">Helicase</keyword>
<feature type="domain" description="HRDC" evidence="17">
    <location>
        <begin position="588"/>
        <end position="665"/>
    </location>
</feature>
<evidence type="ECO:0000256" key="8">
    <source>
        <dbReference type="ARBA" id="ARBA00022806"/>
    </source>
</evidence>
<dbReference type="InterPro" id="IPR002121">
    <property type="entry name" value="HRDC_dom"/>
</dbReference>
<comment type="catalytic activity">
    <reaction evidence="13">
        <text>Couples ATP hydrolysis with the unwinding of duplex DNA by translocating in the 3'-5' direction.</text>
        <dbReference type="EC" id="5.6.2.4"/>
    </reaction>
</comment>
<evidence type="ECO:0000256" key="9">
    <source>
        <dbReference type="ARBA" id="ARBA00022840"/>
    </source>
</evidence>
<dbReference type="Gene3D" id="1.10.150.80">
    <property type="entry name" value="HRDC domain"/>
    <property type="match status" value="1"/>
</dbReference>
<dbReference type="Pfam" id="PF09382">
    <property type="entry name" value="RQC"/>
    <property type="match status" value="1"/>
</dbReference>
<dbReference type="InterPro" id="IPR018982">
    <property type="entry name" value="RQC_domain"/>
</dbReference>
<sequence length="665" mass="70351">MMGAREDAMAQARSVLAEHFGYRDFRPGQEAVVAAVLSGRDALAVMPTGAGKSVCYQVPAVVLPGMTVVVSPLVSLMADQVRSLKEAGIRGAFLNSSLTAAQQAEVLARAQAGAYDLMYVAPERLADPRFTAFAASASIPFVAVDEAHCVSQWGQDFRPSYLAIGEFIAALPVRPVVAALTATATERVRADIVRLLDLRDPALTVTGFDRPNLRFAVERCEPKRKDARLDAFIDERRAESGIVYCSKRACVEEVCAHLRERGIAATRYHAGLSPEERERNQRAFVADDAPVMVATNAFGMGIDKSNVSYVVHYNMPGSVEAYYQEAGRAGRDGAPAECLLLWCDGDIATGRFFIEQESANEALTPEESEVVRAGRRRMLEAMVGYCYTTDCLRRYLLRYFGEDGEGGEGGEGLALGGPAGGGAGAAAAGDAAAAAGGGSVAGDSPALAAPDPRCCSNCAGEMEAVDVTAEARAVMRCVHELRGRFGKTMVVDVLRGADTQAIRSRGLNRAASYGSCDAKRPLLMEVVELLAAGGYLTITEGTYPVVCAGGRYREAARDDFSLSMKRTASKAKRGAAARAAGGAGAVLAASDEALFERLRALRKRLADAAEVPPYVVFPNTTLAAMASARPATAAELLAVPGVGEKKLATYGEPFLAEIAAFQEKG</sequence>
<dbReference type="PROSITE" id="PS50967">
    <property type="entry name" value="HRDC"/>
    <property type="match status" value="1"/>
</dbReference>
<dbReference type="RefSeq" id="WP_016308265.1">
    <property type="nucleotide sequence ID" value="NZ_KE159646.1"/>
</dbReference>
<dbReference type="PATRIC" id="fig|1235794.3.peg.18"/>
<comment type="cofactor">
    <cofactor evidence="1">
        <name>Mg(2+)</name>
        <dbReference type="ChEBI" id="CHEBI:18420"/>
    </cofactor>
</comment>
<dbReference type="GO" id="GO:0006281">
    <property type="term" value="P:DNA repair"/>
    <property type="evidence" value="ECO:0007669"/>
    <property type="project" value="UniProtKB-KW"/>
</dbReference>
<dbReference type="GO" id="GO:0005524">
    <property type="term" value="F:ATP binding"/>
    <property type="evidence" value="ECO:0007669"/>
    <property type="project" value="UniProtKB-KW"/>
</dbReference>
<dbReference type="Pfam" id="PF00271">
    <property type="entry name" value="Helicase_C"/>
    <property type="match status" value="1"/>
</dbReference>
<evidence type="ECO:0000259" key="17">
    <source>
        <dbReference type="PROSITE" id="PS50967"/>
    </source>
</evidence>
<dbReference type="CDD" id="cd18794">
    <property type="entry name" value="SF2_C_RecQ"/>
    <property type="match status" value="1"/>
</dbReference>
<dbReference type="STRING" id="1235794.C811_00015"/>
<keyword evidence="12" id="KW-0413">Isomerase</keyword>
<dbReference type="Pfam" id="PF00570">
    <property type="entry name" value="HRDC"/>
    <property type="match status" value="1"/>
</dbReference>
<evidence type="ECO:0000256" key="4">
    <source>
        <dbReference type="ARBA" id="ARBA00022723"/>
    </source>
</evidence>
<dbReference type="SMART" id="SM00956">
    <property type="entry name" value="RQC"/>
    <property type="match status" value="1"/>
</dbReference>
<dbReference type="PROSITE" id="PS51194">
    <property type="entry name" value="HELICASE_CTER"/>
    <property type="match status" value="1"/>
</dbReference>
<evidence type="ECO:0000256" key="11">
    <source>
        <dbReference type="ARBA" id="ARBA00023204"/>
    </source>
</evidence>
<keyword evidence="6" id="KW-0227">DNA damage</keyword>
<proteinExistence type="inferred from homology"/>
<evidence type="ECO:0000256" key="10">
    <source>
        <dbReference type="ARBA" id="ARBA00023125"/>
    </source>
</evidence>
<dbReference type="GO" id="GO:0030894">
    <property type="term" value="C:replisome"/>
    <property type="evidence" value="ECO:0007669"/>
    <property type="project" value="TreeGrafter"/>
</dbReference>